<evidence type="ECO:0000313" key="3">
    <source>
        <dbReference type="EMBL" id="TVY57597.1"/>
    </source>
</evidence>
<feature type="non-terminal residue" evidence="3">
    <location>
        <position position="1"/>
    </location>
</feature>
<dbReference type="AlphaFoldDB" id="A0A8T9BRZ4"/>
<name>A0A8T9BRZ4_9HELO</name>
<feature type="active site" description="Proton acceptor" evidence="1">
    <location>
        <position position="198"/>
    </location>
</feature>
<dbReference type="GO" id="GO:0006508">
    <property type="term" value="P:proteolysis"/>
    <property type="evidence" value="ECO:0007669"/>
    <property type="project" value="InterPro"/>
</dbReference>
<sequence>MKFSLIALSNALLFATAFAGVAERQQRRESRVRRTNPKIPATGNFTASIGRPYSNISNVSYSTNWAGAVLTAPPAGSTFTSVSATFVVPTPSGSGAASAWVGIDGDTYQNSILQTGVDFTVTGGRVTYDAWYEWYPDYAYDFTGITFRSGDTVSLSVTASSATAGTAVIENVTTGQTVSKAITSTSRLGGQNAEWIVEDFEQNGGMVEFANFGTVTFANAVAGYSGGGTETAAGAEIMDIKQNGQVLTSSSASGSSVTVKHN</sequence>
<keyword evidence="4" id="KW-1185">Reference proteome</keyword>
<dbReference type="InterPro" id="IPR013320">
    <property type="entry name" value="ConA-like_dom_sf"/>
</dbReference>
<dbReference type="PANTHER" id="PTHR37536:SF1">
    <property type="entry name" value="ASPERGILLOPEPSIN, PUTAITVE (AFU_ORTHOLOGUE AFUA_7G01200)"/>
    <property type="match status" value="1"/>
</dbReference>
<dbReference type="InterPro" id="IPR000250">
    <property type="entry name" value="Peptidase_G1"/>
</dbReference>
<proteinExistence type="predicted"/>
<accession>A0A8T9BRZ4</accession>
<dbReference type="OrthoDB" id="2862635at2759"/>
<evidence type="ECO:0000256" key="2">
    <source>
        <dbReference type="SAM" id="SignalP"/>
    </source>
</evidence>
<evidence type="ECO:0000256" key="1">
    <source>
        <dbReference type="PIRSR" id="PIRSR600250-50"/>
    </source>
</evidence>
<evidence type="ECO:0000313" key="4">
    <source>
        <dbReference type="Proteomes" id="UP000469558"/>
    </source>
</evidence>
<dbReference type="Pfam" id="PF01828">
    <property type="entry name" value="Peptidase_A4"/>
    <property type="match status" value="1"/>
</dbReference>
<dbReference type="InterPro" id="IPR038656">
    <property type="entry name" value="Peptidase_G1_sf"/>
</dbReference>
<dbReference type="PANTHER" id="PTHR37536">
    <property type="entry name" value="PUTATIVE (AFU_ORTHOLOGUE AFUA_3G02970)-RELATED"/>
    <property type="match status" value="1"/>
</dbReference>
<keyword evidence="2" id="KW-0732">Signal</keyword>
<feature type="signal peptide" evidence="2">
    <location>
        <begin position="1"/>
        <end position="19"/>
    </location>
</feature>
<reference evidence="3 4" key="1">
    <citation type="submission" date="2018-05" db="EMBL/GenBank/DDBJ databases">
        <title>Genome sequencing and assembly of the regulated plant pathogen Lachnellula willkommii and related sister species for the development of diagnostic species identification markers.</title>
        <authorList>
            <person name="Giroux E."/>
            <person name="Bilodeau G."/>
        </authorList>
    </citation>
    <scope>NUCLEOTIDE SEQUENCE [LARGE SCALE GENOMIC DNA]</scope>
    <source>
        <strain evidence="3 4">CBS 268.59</strain>
    </source>
</reference>
<dbReference type="PRINTS" id="PR00977">
    <property type="entry name" value="SCYTLDPTASE"/>
</dbReference>
<dbReference type="SUPFAM" id="SSF49899">
    <property type="entry name" value="Concanavalin A-like lectins/glucanases"/>
    <property type="match status" value="1"/>
</dbReference>
<dbReference type="Gene3D" id="2.60.120.700">
    <property type="entry name" value="Peptidase G1"/>
    <property type="match status" value="1"/>
</dbReference>
<dbReference type="Proteomes" id="UP000469558">
    <property type="component" value="Unassembled WGS sequence"/>
</dbReference>
<organism evidence="3 4">
    <name type="scientific">Lachnellula suecica</name>
    <dbReference type="NCBI Taxonomy" id="602035"/>
    <lineage>
        <taxon>Eukaryota</taxon>
        <taxon>Fungi</taxon>
        <taxon>Dikarya</taxon>
        <taxon>Ascomycota</taxon>
        <taxon>Pezizomycotina</taxon>
        <taxon>Leotiomycetes</taxon>
        <taxon>Helotiales</taxon>
        <taxon>Lachnaceae</taxon>
        <taxon>Lachnellula</taxon>
    </lineage>
</organism>
<dbReference type="GO" id="GO:0070007">
    <property type="term" value="F:glutamic-type endopeptidase activity"/>
    <property type="evidence" value="ECO:0007669"/>
    <property type="project" value="InterPro"/>
</dbReference>
<comment type="caution">
    <text evidence="3">The sequence shown here is derived from an EMBL/GenBank/DDBJ whole genome shotgun (WGS) entry which is preliminary data.</text>
</comment>
<gene>
    <name evidence="3" type="primary">PRTA_3</name>
    <name evidence="3" type="ORF">LSUE1_G009590</name>
</gene>
<feature type="chain" id="PRO_5035878354" evidence="2">
    <location>
        <begin position="20"/>
        <end position="262"/>
    </location>
</feature>
<dbReference type="CDD" id="cd13426">
    <property type="entry name" value="Peptidase_G1"/>
    <property type="match status" value="1"/>
</dbReference>
<protein>
    <submittedName>
        <fullName evidence="3">Aspergillopepsin-2</fullName>
    </submittedName>
</protein>
<dbReference type="EMBL" id="QGMK01002564">
    <property type="protein sequence ID" value="TVY57597.1"/>
    <property type="molecule type" value="Genomic_DNA"/>
</dbReference>